<proteinExistence type="predicted"/>
<accession>A0A1B1MQL0</accession>
<reference evidence="1" key="1">
    <citation type="journal article" date="2016" name="J. Invertebr. Pathol.">
        <title>An alphabaculovirus isolated from dead Lymantria dispar larvae shows high genetic similarity to baculovirus previously isolated from Lymantria monacha - An example of adaptation to a new host.</title>
        <authorList>
            <person name="Rabalski L."/>
            <person name="Krejmer-Rabalska M."/>
            <person name="Skrzecz I."/>
            <person name="Wasag B."/>
            <person name="Szewczyk B."/>
        </authorList>
    </citation>
    <scope>NUCLEOTIDE SEQUENCE</scope>
    <source>
        <strain evidence="1">BNP</strain>
    </source>
</reference>
<dbReference type="EMBL" id="KU377538">
    <property type="protein sequence ID" value="ANS70894.1"/>
    <property type="molecule type" value="Genomic_DNA"/>
</dbReference>
<name>A0A1B1MQL0_NPVLD</name>
<sequence length="92" mass="10833">MRLSDLIKRLLLSMRTPIWAGGFACTFLQCKKMTLGNNAHIQKKSFDRRLLDPIVYIIEYALHILHFRVLFCTAKNYVSNKHTQTLYYINIV</sequence>
<organismHost>
    <name type="scientific">Lepidoptera</name>
    <name type="common">moths &amp; butterflies</name>
    <dbReference type="NCBI Taxonomy" id="7088"/>
</organismHost>
<protein>
    <submittedName>
        <fullName evidence="1">Uncharacterized protein</fullName>
    </submittedName>
</protein>
<evidence type="ECO:0000313" key="1">
    <source>
        <dbReference type="EMBL" id="ANS70894.1"/>
    </source>
</evidence>
<organism evidence="1">
    <name type="scientific">Lymantria dispar multicapsid nuclear polyhedrosis virus</name>
    <name type="common">LdMNPV</name>
    <dbReference type="NCBI Taxonomy" id="10449"/>
    <lineage>
        <taxon>Viruses</taxon>
        <taxon>Viruses incertae sedis</taxon>
        <taxon>Naldaviricetes</taxon>
        <taxon>Lefavirales</taxon>
        <taxon>Baculoviridae</taxon>
        <taxon>Alphabaculovirus</taxon>
        <taxon>Alphabaculovirus lydisparis</taxon>
    </lineage>
</organism>